<dbReference type="PANTHER" id="PTHR35894">
    <property type="entry name" value="GENERAL SECRETION PATHWAY PROTEIN A-RELATED"/>
    <property type="match status" value="1"/>
</dbReference>
<proteinExistence type="predicted"/>
<keyword evidence="3" id="KW-1185">Reference proteome</keyword>
<evidence type="ECO:0000313" key="3">
    <source>
        <dbReference type="Proteomes" id="UP000033070"/>
    </source>
</evidence>
<dbReference type="OrthoDB" id="9783370at2"/>
<sequence length="290" mass="31966">MYLKHFALAELPFSLTPDTGFFFAGASYQQALNMLRVAALGGEGFIKVVGEVGNGKTLLCRQFLDELEQANAAAPKFVSAYLPNPYLDPRSLLLALAGELGLELASDAPQHLLVNRLNEALLSFAARDMQVVVCLDEAQALPLETLEVLRLLTNLETGKRKLLQVVLFGQPELDAHLNQHSVRQLRQRITFQCELGGLQASELANYLDFRLRAAGSNAERVFERSAVSALYRVTRGTPRLVNIVAHKALMLAYGTGQKTVSAKQVRLAANDTPQTLSDWFGWMQPAAWWG</sequence>
<dbReference type="Gene3D" id="3.40.50.300">
    <property type="entry name" value="P-loop containing nucleotide triphosphate hydrolases"/>
    <property type="match status" value="1"/>
</dbReference>
<organism evidence="2 3">
    <name type="scientific">Ferriphaselus amnicola</name>
    <dbReference type="NCBI Taxonomy" id="1188319"/>
    <lineage>
        <taxon>Bacteria</taxon>
        <taxon>Pseudomonadati</taxon>
        <taxon>Pseudomonadota</taxon>
        <taxon>Betaproteobacteria</taxon>
        <taxon>Nitrosomonadales</taxon>
        <taxon>Gallionellaceae</taxon>
        <taxon>Ferriphaselus</taxon>
    </lineage>
</organism>
<dbReference type="InterPro" id="IPR027417">
    <property type="entry name" value="P-loop_NTPase"/>
</dbReference>
<dbReference type="SUPFAM" id="SSF52540">
    <property type="entry name" value="P-loop containing nucleoside triphosphate hydrolases"/>
    <property type="match status" value="1"/>
</dbReference>
<dbReference type="AlphaFoldDB" id="A0A2Z6G9H7"/>
<dbReference type="InterPro" id="IPR052026">
    <property type="entry name" value="ExeA_AAA_ATPase_DNA-bind"/>
</dbReference>
<dbReference type="RefSeq" id="WP_062625561.1">
    <property type="nucleotide sequence ID" value="NZ_AP018738.1"/>
</dbReference>
<dbReference type="STRING" id="1188319.OYT1_00326"/>
<protein>
    <recommendedName>
        <fullName evidence="1">ORC1/DEAH AAA+ ATPase domain-containing protein</fullName>
    </recommendedName>
</protein>
<feature type="domain" description="ORC1/DEAH AAA+ ATPase" evidence="1">
    <location>
        <begin position="42"/>
        <end position="175"/>
    </location>
</feature>
<dbReference type="KEGG" id="fam:OYT1_ch0426"/>
<dbReference type="GO" id="GO:0016887">
    <property type="term" value="F:ATP hydrolysis activity"/>
    <property type="evidence" value="ECO:0007669"/>
    <property type="project" value="InterPro"/>
</dbReference>
<reference evidence="2 3" key="1">
    <citation type="submission" date="2018-06" db="EMBL/GenBank/DDBJ databases">
        <title>OYT1 Genome Sequencing.</title>
        <authorList>
            <person name="Kato S."/>
            <person name="Itoh T."/>
            <person name="Ohkuma M."/>
        </authorList>
    </citation>
    <scope>NUCLEOTIDE SEQUENCE [LARGE SCALE GENOMIC DNA]</scope>
    <source>
        <strain evidence="2 3">OYT1</strain>
    </source>
</reference>
<evidence type="ECO:0000313" key="2">
    <source>
        <dbReference type="EMBL" id="BBE49999.1"/>
    </source>
</evidence>
<dbReference type="EMBL" id="AP018738">
    <property type="protein sequence ID" value="BBE49999.1"/>
    <property type="molecule type" value="Genomic_DNA"/>
</dbReference>
<evidence type="ECO:0000259" key="1">
    <source>
        <dbReference type="Pfam" id="PF13401"/>
    </source>
</evidence>
<gene>
    <name evidence="2" type="ORF">OYT1_ch0426</name>
</gene>
<accession>A0A2Z6G9H7</accession>
<dbReference type="InterPro" id="IPR049945">
    <property type="entry name" value="AAA_22"/>
</dbReference>
<dbReference type="Proteomes" id="UP000033070">
    <property type="component" value="Chromosome"/>
</dbReference>
<name>A0A2Z6G9H7_9PROT</name>
<dbReference type="PANTHER" id="PTHR35894:SF7">
    <property type="entry name" value="GENERAL SECRETION PATHWAY PROTEIN A-RELATED"/>
    <property type="match status" value="1"/>
</dbReference>
<dbReference type="Pfam" id="PF13401">
    <property type="entry name" value="AAA_22"/>
    <property type="match status" value="1"/>
</dbReference>